<organism evidence="9 10">
    <name type="scientific">Phasianus colchicus</name>
    <name type="common">Common pheasant</name>
    <dbReference type="NCBI Taxonomy" id="9054"/>
    <lineage>
        <taxon>Eukaryota</taxon>
        <taxon>Metazoa</taxon>
        <taxon>Chordata</taxon>
        <taxon>Craniata</taxon>
        <taxon>Vertebrata</taxon>
        <taxon>Euteleostomi</taxon>
        <taxon>Archelosauria</taxon>
        <taxon>Archosauria</taxon>
        <taxon>Dinosauria</taxon>
        <taxon>Saurischia</taxon>
        <taxon>Theropoda</taxon>
        <taxon>Coelurosauria</taxon>
        <taxon>Aves</taxon>
        <taxon>Neognathae</taxon>
        <taxon>Galloanserae</taxon>
        <taxon>Galliformes</taxon>
        <taxon>Phasianidae</taxon>
        <taxon>Phasianinae</taxon>
        <taxon>Phasianus</taxon>
    </lineage>
</organism>
<dbReference type="CDD" id="cd17039">
    <property type="entry name" value="Ubl_ubiquitin_like"/>
    <property type="match status" value="1"/>
</dbReference>
<comment type="subcellular location">
    <subcellularLocation>
        <location evidence="1">Cytoplasm</location>
        <location evidence="1">Cytosol</location>
    </subcellularLocation>
</comment>
<dbReference type="SMART" id="SM00114">
    <property type="entry name" value="CARD"/>
    <property type="match status" value="1"/>
</dbReference>
<dbReference type="PROSITE" id="PS50209">
    <property type="entry name" value="CARD"/>
    <property type="match status" value="1"/>
</dbReference>
<sequence>MAERGKAEMAETTLSSTFSIVVKSSSGVFASVPVSLDDTVLDLKMKLFAWDRNFYPFESVLIHDGQELSNELTLRHYNITSNSIVHHIFRPTGDQEPEMEQGSPAGIISRIVYDDDPEDIIPIAEFQSPRGGIISRIHSQGPLPAIYWSQGTMVGNTSRIEMQGGPAHIASRIKRQAGPAGITSTRAKEMQKWPQSDVPAQERSCRCVRQELQEVRPKIDPHILEEQNTYKACLPGPGTFQCSETGLAFEVESAANIVYRYASWSTHLKEADQNVWVPAGPLFNIGALPGTVRAVYLPHFICVSDVDISGCSIAHFEFQKMTMQQPTKVMAFSAVLENPSFSLLGVVWRKLRSIIPLPMHSLVLIFQQLRAANTTLHLYLIPDDNSVKQAIERQETSWNSKLIPKPPPFSPLFFGHRYQVASNTQVKITPEPHLPFCYKSPKEQQLFVEIYIRKMAEEMEFFITDGQNDTVIWRASLRSGDISLSRNVSKIPSGAALLKKHKTELCSRMRLNTSILLHLRDEGVINSEEEEEVQAQNTNQKKNQFLLDLVEKKGPKAQEKLCQVLQNENPFLVEYLEQISFVYSNFCSHFPNPDLSMQNP</sequence>
<evidence type="ECO:0000256" key="3">
    <source>
        <dbReference type="ARBA" id="ARBA00022588"/>
    </source>
</evidence>
<dbReference type="GO" id="GO:0045087">
    <property type="term" value="P:innate immune response"/>
    <property type="evidence" value="ECO:0007669"/>
    <property type="project" value="UniProtKB-KW"/>
</dbReference>
<dbReference type="PROSITE" id="PS50053">
    <property type="entry name" value="UBIQUITIN_2"/>
    <property type="match status" value="1"/>
</dbReference>
<dbReference type="InterPro" id="IPR025307">
    <property type="entry name" value="FIIND_dom"/>
</dbReference>
<evidence type="ECO:0008006" key="11">
    <source>
        <dbReference type="Google" id="ProtNLM"/>
    </source>
</evidence>
<evidence type="ECO:0000256" key="2">
    <source>
        <dbReference type="ARBA" id="ARBA00022490"/>
    </source>
</evidence>
<keyword evidence="10" id="KW-1185">Reference proteome</keyword>
<dbReference type="AlphaFoldDB" id="A0A669PEK0"/>
<evidence type="ECO:0000313" key="9">
    <source>
        <dbReference type="Ensembl" id="ENSPCLP00000006384.1"/>
    </source>
</evidence>
<dbReference type="GO" id="GO:0006954">
    <property type="term" value="P:inflammatory response"/>
    <property type="evidence" value="ECO:0007669"/>
    <property type="project" value="UniProtKB-KW"/>
</dbReference>
<dbReference type="PANTHER" id="PTHR46985:SF4">
    <property type="entry name" value="CASPASE RECRUITMENT DOMAIN-CONTAINING PROTEIN 8"/>
    <property type="match status" value="1"/>
</dbReference>
<reference evidence="9" key="2">
    <citation type="submission" date="2025-09" db="UniProtKB">
        <authorList>
            <consortium name="Ensembl"/>
        </authorList>
    </citation>
    <scope>IDENTIFICATION</scope>
</reference>
<dbReference type="Pfam" id="PF00619">
    <property type="entry name" value="CARD"/>
    <property type="match status" value="1"/>
</dbReference>
<dbReference type="Pfam" id="PF23679">
    <property type="entry name" value="UPA-FIIND"/>
    <property type="match status" value="1"/>
</dbReference>
<evidence type="ECO:0000259" key="8">
    <source>
        <dbReference type="PROSITE" id="PS51830"/>
    </source>
</evidence>
<dbReference type="Gene3D" id="1.10.533.10">
    <property type="entry name" value="Death Domain, Fas"/>
    <property type="match status" value="1"/>
</dbReference>
<dbReference type="SUPFAM" id="SSF47986">
    <property type="entry name" value="DEATH domain"/>
    <property type="match status" value="1"/>
</dbReference>
<feature type="domain" description="CARD" evidence="7">
    <location>
        <begin position="497"/>
        <end position="580"/>
    </location>
</feature>
<evidence type="ECO:0000259" key="7">
    <source>
        <dbReference type="PROSITE" id="PS50209"/>
    </source>
</evidence>
<dbReference type="InterPro" id="IPR051249">
    <property type="entry name" value="NLRP_Inflammasome"/>
</dbReference>
<dbReference type="GO" id="GO:0042981">
    <property type="term" value="P:regulation of apoptotic process"/>
    <property type="evidence" value="ECO:0007669"/>
    <property type="project" value="InterPro"/>
</dbReference>
<protein>
    <recommendedName>
        <fullName evidence="11">Ubiquitin-like domain-containing protein</fullName>
    </recommendedName>
</protein>
<keyword evidence="3" id="KW-0399">Innate immunity</keyword>
<accession>A0A669PEK0</accession>
<dbReference type="Gene3D" id="3.10.20.90">
    <property type="entry name" value="Phosphatidylinositol 3-kinase Catalytic Subunit, Chain A, domain 1"/>
    <property type="match status" value="1"/>
</dbReference>
<keyword evidence="2" id="KW-0963">Cytoplasm</keyword>
<dbReference type="Proteomes" id="UP000472261">
    <property type="component" value="Unplaced"/>
</dbReference>
<dbReference type="InterPro" id="IPR011029">
    <property type="entry name" value="DEATH-like_dom_sf"/>
</dbReference>
<evidence type="ECO:0000256" key="5">
    <source>
        <dbReference type="ARBA" id="ARBA00023198"/>
    </source>
</evidence>
<dbReference type="InterPro" id="IPR001315">
    <property type="entry name" value="CARD"/>
</dbReference>
<proteinExistence type="predicted"/>
<dbReference type="InterPro" id="IPR000626">
    <property type="entry name" value="Ubiquitin-like_dom"/>
</dbReference>
<gene>
    <name evidence="9" type="primary">LOC116228385</name>
</gene>
<dbReference type="PANTHER" id="PTHR46985">
    <property type="entry name" value="NACHT, LRR AND PYD DOMAINS-CONTAINING PROTEIN 1"/>
    <property type="match status" value="1"/>
</dbReference>
<dbReference type="PROSITE" id="PS51830">
    <property type="entry name" value="FIIND"/>
    <property type="match status" value="1"/>
</dbReference>
<dbReference type="SMART" id="SM00213">
    <property type="entry name" value="UBQ"/>
    <property type="match status" value="1"/>
</dbReference>
<feature type="domain" description="FIIND" evidence="8">
    <location>
        <begin position="211"/>
        <end position="491"/>
    </location>
</feature>
<keyword evidence="4" id="KW-0391">Immunity</keyword>
<dbReference type="SUPFAM" id="SSF54236">
    <property type="entry name" value="Ubiquitin-like"/>
    <property type="match status" value="1"/>
</dbReference>
<name>A0A669PEK0_PHACC</name>
<evidence type="ECO:0000256" key="4">
    <source>
        <dbReference type="ARBA" id="ARBA00022859"/>
    </source>
</evidence>
<feature type="domain" description="Ubiquitin-like" evidence="6">
    <location>
        <begin position="18"/>
        <end position="94"/>
    </location>
</feature>
<evidence type="ECO:0000256" key="1">
    <source>
        <dbReference type="ARBA" id="ARBA00004514"/>
    </source>
</evidence>
<evidence type="ECO:0000259" key="6">
    <source>
        <dbReference type="PROSITE" id="PS50053"/>
    </source>
</evidence>
<reference evidence="9" key="1">
    <citation type="submission" date="2025-08" db="UniProtKB">
        <authorList>
            <consortium name="Ensembl"/>
        </authorList>
    </citation>
    <scope>IDENTIFICATION</scope>
</reference>
<dbReference type="Ensembl" id="ENSPCLT00000008772.1">
    <property type="protein sequence ID" value="ENSPCLP00000006384.1"/>
    <property type="gene ID" value="ENSPCLG00000005331.1"/>
</dbReference>
<dbReference type="CDD" id="cd01671">
    <property type="entry name" value="CARD"/>
    <property type="match status" value="1"/>
</dbReference>
<dbReference type="GO" id="GO:0061702">
    <property type="term" value="C:canonical inflammasome complex"/>
    <property type="evidence" value="ECO:0007669"/>
    <property type="project" value="TreeGrafter"/>
</dbReference>
<dbReference type="Pfam" id="PF00240">
    <property type="entry name" value="ubiquitin"/>
    <property type="match status" value="1"/>
</dbReference>
<dbReference type="Pfam" id="PF13553">
    <property type="entry name" value="FIIND"/>
    <property type="match status" value="1"/>
</dbReference>
<keyword evidence="5" id="KW-0395">Inflammatory response</keyword>
<dbReference type="InterPro" id="IPR029071">
    <property type="entry name" value="Ubiquitin-like_domsf"/>
</dbReference>
<evidence type="ECO:0000313" key="10">
    <source>
        <dbReference type="Proteomes" id="UP000472261"/>
    </source>
</evidence>